<feature type="compositionally biased region" description="Low complexity" evidence="1">
    <location>
        <begin position="498"/>
        <end position="513"/>
    </location>
</feature>
<dbReference type="InterPro" id="IPR029058">
    <property type="entry name" value="AB_hydrolase_fold"/>
</dbReference>
<keyword evidence="4" id="KW-1185">Reference proteome</keyword>
<feature type="compositionally biased region" description="Low complexity" evidence="1">
    <location>
        <begin position="78"/>
        <end position="94"/>
    </location>
</feature>
<protein>
    <recommendedName>
        <fullName evidence="5">AB hydrolase-1 domain-containing protein</fullName>
    </recommendedName>
</protein>
<dbReference type="PANTHER" id="PTHR43689">
    <property type="entry name" value="HYDROLASE"/>
    <property type="match status" value="1"/>
</dbReference>
<dbReference type="AlphaFoldDB" id="A0A8J4EZG9"/>
<sequence length="856" mass="89726">MWMWNLDSHRILGTLAPRLSKSAVCLRSRWQRFRNARRLSDNKVSANGPNSSNLQLGAQRRCWSSGSGSTRLVTRSVTPPTMTPINSSSSSTGSEDQDLAVDLDYTPSLGPFREVLCVLATVLLVGLFYVATGQLHGGSWIAILTSTVLAAALASLARTAWLEKAYKARERAFAALGDWDSRFWPIIVAAGSGGSHPMEQLVVHVKVKVGDLAQPSPHDGPAGDSDGLGIDGDAVFNDAGGTSPMVGNGGATTRVRDLVPAVHCYHGFGANLGSYKRVQEQMAEVLRGVVTAHDMPGFGLTQRPSDISSYFLAFNGRLGRLVMDYELRQLGLISSGDAEHHNTSGSLQGNTGASSWAAAATSPPHMQQQVKGEASTTSTSSSPTRAGGGSVSSTLPAPKAGGAIGDLTMTVGSTTDGARGPGEGEAQQQEQQQPPRDPPRAIKRILVGHSLGGACASLEAVSNPTDLDGLVLVAPAVFALPGPEYQGVKLSPNRPDQATDTTGGNTDAANAAAKAERFRTSAARAAAVLGSEPDGSHVTDPPEVRRLYPVGRMPYLQVGGSAHDDISGGKGSNVGLRVGALLRATRSLLVVVTSLALLTVLRLMTPVITLLLRSLVRQRTFWLKGLQQAYYNPGAVTQDIVDSYRQPQLVSGWEVGLVNFLLARLSRPKSGIGELLRNVSNLLQPTTTAAVLATTAAVAASDAKREGAAALKSSSPPVKAPAGVKHSIKRAEDDAATPDTRGAIANAFGDGNSDDDGDLATRLAVLVASTGLPVLIIHGLFDKLVPASNSQRLARMLPGSELVLLDKCGHMPQEELPEIFVSLVAEFAARLPERGAREGPQGSRGSAINPPGRERA</sequence>
<reference evidence="3" key="1">
    <citation type="journal article" date="2021" name="Proc. Natl. Acad. Sci. U.S.A.">
        <title>Three genomes in the algal genus Volvox reveal the fate of a haploid sex-determining region after a transition to homothallism.</title>
        <authorList>
            <person name="Yamamoto K."/>
            <person name="Hamaji T."/>
            <person name="Kawai-Toyooka H."/>
            <person name="Matsuzaki R."/>
            <person name="Takahashi F."/>
            <person name="Nishimura Y."/>
            <person name="Kawachi M."/>
            <person name="Noguchi H."/>
            <person name="Minakuchi Y."/>
            <person name="Umen J.G."/>
            <person name="Toyoda A."/>
            <person name="Nozaki H."/>
        </authorList>
    </citation>
    <scope>NUCLEOTIDE SEQUENCE</scope>
    <source>
        <strain evidence="3">NIES-3780</strain>
    </source>
</reference>
<feature type="compositionally biased region" description="Low complexity" evidence="1">
    <location>
        <begin position="424"/>
        <end position="434"/>
    </location>
</feature>
<gene>
    <name evidence="3" type="ORF">Vafri_7657</name>
</gene>
<feature type="region of interest" description="Disordered" evidence="1">
    <location>
        <begin position="484"/>
        <end position="514"/>
    </location>
</feature>
<feature type="region of interest" description="Disordered" evidence="1">
    <location>
        <begin position="833"/>
        <end position="856"/>
    </location>
</feature>
<feature type="transmembrane region" description="Helical" evidence="2">
    <location>
        <begin position="115"/>
        <end position="132"/>
    </location>
</feature>
<proteinExistence type="predicted"/>
<keyword evidence="2" id="KW-0812">Transmembrane</keyword>
<accession>A0A8J4EZG9</accession>
<feature type="transmembrane region" description="Helical" evidence="2">
    <location>
        <begin position="587"/>
        <end position="612"/>
    </location>
</feature>
<dbReference type="Gene3D" id="3.40.50.1820">
    <property type="entry name" value="alpha/beta hydrolase"/>
    <property type="match status" value="3"/>
</dbReference>
<organism evidence="3 4">
    <name type="scientific">Volvox africanus</name>
    <dbReference type="NCBI Taxonomy" id="51714"/>
    <lineage>
        <taxon>Eukaryota</taxon>
        <taxon>Viridiplantae</taxon>
        <taxon>Chlorophyta</taxon>
        <taxon>core chlorophytes</taxon>
        <taxon>Chlorophyceae</taxon>
        <taxon>CS clade</taxon>
        <taxon>Chlamydomonadales</taxon>
        <taxon>Volvocaceae</taxon>
        <taxon>Volvox</taxon>
    </lineage>
</organism>
<feature type="region of interest" description="Disordered" evidence="1">
    <location>
        <begin position="708"/>
        <end position="736"/>
    </location>
</feature>
<evidence type="ECO:0000256" key="1">
    <source>
        <dbReference type="SAM" id="MobiDB-lite"/>
    </source>
</evidence>
<evidence type="ECO:0000256" key="2">
    <source>
        <dbReference type="SAM" id="Phobius"/>
    </source>
</evidence>
<dbReference type="Proteomes" id="UP000747399">
    <property type="component" value="Unassembled WGS sequence"/>
</dbReference>
<dbReference type="EMBL" id="BNCO01000011">
    <property type="protein sequence ID" value="GIL51729.1"/>
    <property type="molecule type" value="Genomic_DNA"/>
</dbReference>
<comment type="caution">
    <text evidence="3">The sequence shown here is derived from an EMBL/GenBank/DDBJ whole genome shotgun (WGS) entry which is preliminary data.</text>
</comment>
<feature type="compositionally biased region" description="Polar residues" evidence="1">
    <location>
        <begin position="65"/>
        <end position="77"/>
    </location>
</feature>
<feature type="transmembrane region" description="Helical" evidence="2">
    <location>
        <begin position="138"/>
        <end position="161"/>
    </location>
</feature>
<evidence type="ECO:0000313" key="4">
    <source>
        <dbReference type="Proteomes" id="UP000747399"/>
    </source>
</evidence>
<name>A0A8J4EZG9_9CHLO</name>
<keyword evidence="2" id="KW-0472">Membrane</keyword>
<dbReference type="PANTHER" id="PTHR43689:SF1">
    <property type="entry name" value="ALPHA_BETA-HYDROLASES SUPERFAMILY PROTEIN"/>
    <property type="match status" value="1"/>
</dbReference>
<feature type="region of interest" description="Disordered" evidence="1">
    <location>
        <begin position="65"/>
        <end position="96"/>
    </location>
</feature>
<dbReference type="SUPFAM" id="SSF53474">
    <property type="entry name" value="alpha/beta-Hydrolases"/>
    <property type="match status" value="2"/>
</dbReference>
<feature type="compositionally biased region" description="Low complexity" evidence="1">
    <location>
        <begin position="353"/>
        <end position="362"/>
    </location>
</feature>
<feature type="compositionally biased region" description="Polar residues" evidence="1">
    <location>
        <begin position="343"/>
        <end position="352"/>
    </location>
</feature>
<feature type="region of interest" description="Disordered" evidence="1">
    <location>
        <begin position="338"/>
        <end position="439"/>
    </location>
</feature>
<evidence type="ECO:0000313" key="3">
    <source>
        <dbReference type="EMBL" id="GIL51729.1"/>
    </source>
</evidence>
<evidence type="ECO:0008006" key="5">
    <source>
        <dbReference type="Google" id="ProtNLM"/>
    </source>
</evidence>
<keyword evidence="2" id="KW-1133">Transmembrane helix</keyword>